<name>A0AAE1CP38_9GAST</name>
<keyword evidence="3" id="KW-1185">Reference proteome</keyword>
<dbReference type="AlphaFoldDB" id="A0AAE1CP38"/>
<reference evidence="2" key="1">
    <citation type="journal article" date="2023" name="G3 (Bethesda)">
        <title>A reference genome for the long-term kleptoplast-retaining sea slug Elysia crispata morphotype clarki.</title>
        <authorList>
            <person name="Eastman K.E."/>
            <person name="Pendleton A.L."/>
            <person name="Shaikh M.A."/>
            <person name="Suttiyut T."/>
            <person name="Ogas R."/>
            <person name="Tomko P."/>
            <person name="Gavelis G."/>
            <person name="Widhalm J.R."/>
            <person name="Wisecaver J.H."/>
        </authorList>
    </citation>
    <scope>NUCLEOTIDE SEQUENCE</scope>
    <source>
        <strain evidence="2">ECLA1</strain>
    </source>
</reference>
<feature type="compositionally biased region" description="Basic and acidic residues" evidence="1">
    <location>
        <begin position="41"/>
        <end position="52"/>
    </location>
</feature>
<proteinExistence type="predicted"/>
<comment type="caution">
    <text evidence="2">The sequence shown here is derived from an EMBL/GenBank/DDBJ whole genome shotgun (WGS) entry which is preliminary data.</text>
</comment>
<evidence type="ECO:0000313" key="3">
    <source>
        <dbReference type="Proteomes" id="UP001283361"/>
    </source>
</evidence>
<accession>A0AAE1CP38</accession>
<sequence length="142" mass="15307">MPTVLSLGVKRRLLELSQAESRSPPDPNNWPGVAPLGGEQSRGKGEKSPVDVRTHNKDCRCLLVLGFSWGNSTVKWVGGDHVKGHSSTGHRPWASAHITSVCLDSRALCLLPRLFQPHSDTPRGISQGLVESRVDGTPGITN</sequence>
<feature type="region of interest" description="Disordered" evidence="1">
    <location>
        <begin position="16"/>
        <end position="52"/>
    </location>
</feature>
<gene>
    <name evidence="2" type="ORF">RRG08_044287</name>
</gene>
<evidence type="ECO:0000256" key="1">
    <source>
        <dbReference type="SAM" id="MobiDB-lite"/>
    </source>
</evidence>
<evidence type="ECO:0000313" key="2">
    <source>
        <dbReference type="EMBL" id="KAK3723382.1"/>
    </source>
</evidence>
<dbReference type="EMBL" id="JAWDGP010007362">
    <property type="protein sequence ID" value="KAK3723382.1"/>
    <property type="molecule type" value="Genomic_DNA"/>
</dbReference>
<dbReference type="Proteomes" id="UP001283361">
    <property type="component" value="Unassembled WGS sequence"/>
</dbReference>
<organism evidence="2 3">
    <name type="scientific">Elysia crispata</name>
    <name type="common">lettuce slug</name>
    <dbReference type="NCBI Taxonomy" id="231223"/>
    <lineage>
        <taxon>Eukaryota</taxon>
        <taxon>Metazoa</taxon>
        <taxon>Spiralia</taxon>
        <taxon>Lophotrochozoa</taxon>
        <taxon>Mollusca</taxon>
        <taxon>Gastropoda</taxon>
        <taxon>Heterobranchia</taxon>
        <taxon>Euthyneura</taxon>
        <taxon>Panpulmonata</taxon>
        <taxon>Sacoglossa</taxon>
        <taxon>Placobranchoidea</taxon>
        <taxon>Plakobranchidae</taxon>
        <taxon>Elysia</taxon>
    </lineage>
</organism>
<protein>
    <submittedName>
        <fullName evidence="2">Uncharacterized protein</fullName>
    </submittedName>
</protein>